<reference evidence="4" key="1">
    <citation type="submission" date="2016-10" db="EMBL/GenBank/DDBJ databases">
        <authorList>
            <person name="Varghese N."/>
            <person name="Submissions S."/>
        </authorList>
    </citation>
    <scope>NUCLEOTIDE SEQUENCE [LARGE SCALE GENOMIC DNA]</scope>
    <source>
        <strain evidence="4">CGMCC 1.7061</strain>
    </source>
</reference>
<dbReference type="RefSeq" id="WP_092020487.1">
    <property type="nucleotide sequence ID" value="NZ_FOUE01000001.1"/>
</dbReference>
<name>A0A1I4LWZ8_9GAMM</name>
<feature type="signal peptide" evidence="2">
    <location>
        <begin position="1"/>
        <end position="21"/>
    </location>
</feature>
<dbReference type="OrthoDB" id="4463518at2"/>
<gene>
    <name evidence="3" type="ORF">SAMN04487963_0705</name>
</gene>
<dbReference type="EMBL" id="FOUE01000001">
    <property type="protein sequence ID" value="SFL95316.1"/>
    <property type="molecule type" value="Genomic_DNA"/>
</dbReference>
<evidence type="ECO:0000256" key="2">
    <source>
        <dbReference type="SAM" id="SignalP"/>
    </source>
</evidence>
<keyword evidence="1" id="KW-0175">Coiled coil</keyword>
<evidence type="ECO:0000256" key="1">
    <source>
        <dbReference type="SAM" id="Coils"/>
    </source>
</evidence>
<protein>
    <recommendedName>
        <fullName evidence="5">GlyGly-CTERM sorting domain-containing protein</fullName>
    </recommendedName>
</protein>
<accession>A0A1I4LWZ8</accession>
<evidence type="ECO:0008006" key="5">
    <source>
        <dbReference type="Google" id="ProtNLM"/>
    </source>
</evidence>
<proteinExistence type="predicted"/>
<feature type="coiled-coil region" evidence="1">
    <location>
        <begin position="220"/>
        <end position="247"/>
    </location>
</feature>
<evidence type="ECO:0000313" key="4">
    <source>
        <dbReference type="Proteomes" id="UP000198519"/>
    </source>
</evidence>
<evidence type="ECO:0000313" key="3">
    <source>
        <dbReference type="EMBL" id="SFL95316.1"/>
    </source>
</evidence>
<dbReference type="STRING" id="488535.SAMN04487963_0705"/>
<organism evidence="3 4">
    <name type="scientific">Marinobacter zhejiangensis</name>
    <dbReference type="NCBI Taxonomy" id="488535"/>
    <lineage>
        <taxon>Bacteria</taxon>
        <taxon>Pseudomonadati</taxon>
        <taxon>Pseudomonadota</taxon>
        <taxon>Gammaproteobacteria</taxon>
        <taxon>Pseudomonadales</taxon>
        <taxon>Marinobacteraceae</taxon>
        <taxon>Marinobacter</taxon>
    </lineage>
</organism>
<keyword evidence="2" id="KW-0732">Signal</keyword>
<sequence length="280" mass="29787">MALTRTLAVTMVLALGAPASADVIKADDVVVQGNQCLGIDCVNGEAFTDHSLVLKENNLRIRWLDTSATTETVRHDRENGYLDGELGNSWRVDANESANGGDSRFYIQLYGTEKVAVISDGTAPDYDCSDPFNPVVVGTIPAGQQAEAANCAPLTDYARLTGVELSSTANGGVSIGGDSELADGEVSVGSNTVLRRLAQIANAIAQTDVVIKSQMEASLITEQQATADDIESMLDDIESQVAALERQAFAPHRTNNGGGGAGHWLVLGLLPLLWFRKRRR</sequence>
<feature type="chain" id="PRO_5011527185" description="GlyGly-CTERM sorting domain-containing protein" evidence="2">
    <location>
        <begin position="22"/>
        <end position="280"/>
    </location>
</feature>
<keyword evidence="4" id="KW-1185">Reference proteome</keyword>
<dbReference type="Proteomes" id="UP000198519">
    <property type="component" value="Unassembled WGS sequence"/>
</dbReference>
<dbReference type="AlphaFoldDB" id="A0A1I4LWZ8"/>